<feature type="transmembrane region" description="Helical" evidence="7">
    <location>
        <begin position="85"/>
        <end position="108"/>
    </location>
</feature>
<keyword evidence="4 7" id="KW-0812">Transmembrane</keyword>
<comment type="similarity">
    <text evidence="2">Belongs to the polysaccharide synthase family.</text>
</comment>
<comment type="subcellular location">
    <subcellularLocation>
        <location evidence="1">Cell membrane</location>
        <topology evidence="1">Multi-pass membrane protein</topology>
    </subcellularLocation>
</comment>
<dbReference type="PANTHER" id="PTHR30250:SF10">
    <property type="entry name" value="LIPOPOLYSACCHARIDE BIOSYNTHESIS PROTEIN WZXC"/>
    <property type="match status" value="1"/>
</dbReference>
<dbReference type="Pfam" id="PF13440">
    <property type="entry name" value="Polysacc_synt_3"/>
    <property type="match status" value="1"/>
</dbReference>
<keyword evidence="6 7" id="KW-0472">Membrane</keyword>
<sequence length="419" mass="48034">MINKLRPRSDFAKNVITLMTGTTIAQAIPIAISPILTRIYAPEDFGVFALYMAIASIFAVIATGRYEMAIMLPHEEDDVKSIVKLIILILITITFFVFLSIFIFNNTITAFLDNPEISTWLYFLPISIFLVGLYQIYNYLLIREKNFKRLSTNKVIVSTTNSSTQLVYGFTISNGFGLLIGNIISYIVSIYFIVKSKTVNKYFNFKDNSINKVAKEYQNFPKYDVPSVLVNILSNQLPLFALGKYFSLGTVGFYSLMYKVLMMPIGLLSNSILDVFKQRATEDYNKYGNCEDIFIKTFKSLFLIGIIPFSILFFFAPEIFSFVFGANWRVAGEFAQIIIPMLYLKFIINPLSYTFYIAKKQKNDLIGQILLLIIVVISIYIGLLYKDEKILIMFFSIGYSIIYLVYLIYSYFLSKGIQK</sequence>
<organism evidence="8 9">
    <name type="scientific">Halarcobacter bivalviorum</name>
    <dbReference type="NCBI Taxonomy" id="663364"/>
    <lineage>
        <taxon>Bacteria</taxon>
        <taxon>Pseudomonadati</taxon>
        <taxon>Campylobacterota</taxon>
        <taxon>Epsilonproteobacteria</taxon>
        <taxon>Campylobacterales</taxon>
        <taxon>Arcobacteraceae</taxon>
        <taxon>Halarcobacter</taxon>
    </lineage>
</organism>
<feature type="transmembrane region" description="Helical" evidence="7">
    <location>
        <begin position="45"/>
        <end position="64"/>
    </location>
</feature>
<accession>A0AB33GIF1</accession>
<keyword evidence="3" id="KW-1003">Cell membrane</keyword>
<evidence type="ECO:0000256" key="7">
    <source>
        <dbReference type="SAM" id="Phobius"/>
    </source>
</evidence>
<feature type="transmembrane region" description="Helical" evidence="7">
    <location>
        <begin position="365"/>
        <end position="385"/>
    </location>
</feature>
<evidence type="ECO:0000256" key="4">
    <source>
        <dbReference type="ARBA" id="ARBA00022692"/>
    </source>
</evidence>
<protein>
    <submittedName>
        <fullName evidence="8">Polysaccharide biosynthesis protein</fullName>
    </submittedName>
</protein>
<feature type="transmembrane region" description="Helical" evidence="7">
    <location>
        <begin position="391"/>
        <end position="413"/>
    </location>
</feature>
<evidence type="ECO:0000256" key="1">
    <source>
        <dbReference type="ARBA" id="ARBA00004651"/>
    </source>
</evidence>
<evidence type="ECO:0000313" key="8">
    <source>
        <dbReference type="EMBL" id="AXH11876.1"/>
    </source>
</evidence>
<dbReference type="Proteomes" id="UP000253850">
    <property type="component" value="Chromosome"/>
</dbReference>
<dbReference type="KEGG" id="hbv:ABIV_0867"/>
<evidence type="ECO:0000256" key="3">
    <source>
        <dbReference type="ARBA" id="ARBA00022475"/>
    </source>
</evidence>
<feature type="transmembrane region" description="Helical" evidence="7">
    <location>
        <begin position="120"/>
        <end position="141"/>
    </location>
</feature>
<dbReference type="PANTHER" id="PTHR30250">
    <property type="entry name" value="PST FAMILY PREDICTED COLANIC ACID TRANSPORTER"/>
    <property type="match status" value="1"/>
</dbReference>
<feature type="transmembrane region" description="Helical" evidence="7">
    <location>
        <begin position="245"/>
        <end position="269"/>
    </location>
</feature>
<dbReference type="EMBL" id="CP031217">
    <property type="protein sequence ID" value="AXH11876.1"/>
    <property type="molecule type" value="Genomic_DNA"/>
</dbReference>
<feature type="transmembrane region" description="Helical" evidence="7">
    <location>
        <begin position="166"/>
        <end position="194"/>
    </location>
</feature>
<name>A0AB33GIF1_9BACT</name>
<gene>
    <name evidence="8" type="ORF">ABIV_0867</name>
</gene>
<dbReference type="InterPro" id="IPR050833">
    <property type="entry name" value="Poly_Biosynth_Transport"/>
</dbReference>
<keyword evidence="5 7" id="KW-1133">Transmembrane helix</keyword>
<evidence type="ECO:0000256" key="2">
    <source>
        <dbReference type="ARBA" id="ARBA00007430"/>
    </source>
</evidence>
<reference evidence="8 9" key="1">
    <citation type="submission" date="2018-07" db="EMBL/GenBank/DDBJ databases">
        <title>Complete genome of the Arcobacter bivalviorum type strain LMG 26154.</title>
        <authorList>
            <person name="Miller W.G."/>
            <person name="Yee E."/>
            <person name="Bono J.L."/>
        </authorList>
    </citation>
    <scope>NUCLEOTIDE SEQUENCE [LARGE SCALE GENOMIC DNA]</scope>
    <source>
        <strain evidence="8 9">LMG 26154</strain>
    </source>
</reference>
<feature type="transmembrane region" description="Helical" evidence="7">
    <location>
        <begin position="337"/>
        <end position="358"/>
    </location>
</feature>
<dbReference type="GO" id="GO:0005886">
    <property type="term" value="C:plasma membrane"/>
    <property type="evidence" value="ECO:0007669"/>
    <property type="project" value="UniProtKB-SubCell"/>
</dbReference>
<evidence type="ECO:0000313" key="9">
    <source>
        <dbReference type="Proteomes" id="UP000253850"/>
    </source>
</evidence>
<feature type="transmembrane region" description="Helical" evidence="7">
    <location>
        <begin position="301"/>
        <end position="325"/>
    </location>
</feature>
<proteinExistence type="inferred from homology"/>
<evidence type="ECO:0000256" key="5">
    <source>
        <dbReference type="ARBA" id="ARBA00022989"/>
    </source>
</evidence>
<evidence type="ECO:0000256" key="6">
    <source>
        <dbReference type="ARBA" id="ARBA00023136"/>
    </source>
</evidence>
<feature type="transmembrane region" description="Helical" evidence="7">
    <location>
        <begin position="12"/>
        <end position="33"/>
    </location>
</feature>
<dbReference type="AlphaFoldDB" id="A0AB33GIF1"/>
<dbReference type="RefSeq" id="WP_228254333.1">
    <property type="nucleotide sequence ID" value="NZ_CP031217.1"/>
</dbReference>